<name>A0A812F656_9ARCH</name>
<reference evidence="2" key="1">
    <citation type="submission" date="2021-02" db="EMBL/GenBank/DDBJ databases">
        <authorList>
            <person name="Han P."/>
        </authorList>
    </citation>
    <scope>NUCLEOTIDE SEQUENCE</scope>
    <source>
        <strain evidence="2">Candidatus Nitrosotenuis uzonensis 5A</strain>
    </source>
</reference>
<protein>
    <submittedName>
        <fullName evidence="2">Uncharacterized protein</fullName>
    </submittedName>
</protein>
<dbReference type="EMBL" id="CAJNAQ010000005">
    <property type="protein sequence ID" value="CAE6501094.1"/>
    <property type="molecule type" value="Genomic_DNA"/>
</dbReference>
<dbReference type="Proteomes" id="UP000655759">
    <property type="component" value="Unassembled WGS sequence"/>
</dbReference>
<keyword evidence="1" id="KW-0175">Coiled coil</keyword>
<comment type="caution">
    <text evidence="2">The sequence shown here is derived from an EMBL/GenBank/DDBJ whole genome shotgun (WGS) entry which is preliminary data.</text>
</comment>
<evidence type="ECO:0000313" key="3">
    <source>
        <dbReference type="Proteomes" id="UP000655759"/>
    </source>
</evidence>
<evidence type="ECO:0000256" key="1">
    <source>
        <dbReference type="SAM" id="Coils"/>
    </source>
</evidence>
<proteinExistence type="predicted"/>
<sequence>MMEEIISISKSKLLQLRNAIDQYKNEIKKIKEVDLGS</sequence>
<dbReference type="AlphaFoldDB" id="A0A812F656"/>
<accession>A0A812F656</accession>
<feature type="coiled-coil region" evidence="1">
    <location>
        <begin position="6"/>
        <end position="33"/>
    </location>
</feature>
<gene>
    <name evidence="2" type="ORF">NUZ5A_51113</name>
</gene>
<organism evidence="2 3">
    <name type="scientific">Candidatus Nitrosotenuis uzonensis</name>
    <dbReference type="NCBI Taxonomy" id="1407055"/>
    <lineage>
        <taxon>Archaea</taxon>
        <taxon>Nitrososphaerota</taxon>
        <taxon>Candidatus Nitrosotenuis</taxon>
    </lineage>
</organism>
<evidence type="ECO:0000313" key="2">
    <source>
        <dbReference type="EMBL" id="CAE6501094.1"/>
    </source>
</evidence>